<organism evidence="3 4">
    <name type="scientific">Operophtera brumata</name>
    <name type="common">Winter moth</name>
    <name type="synonym">Phalaena brumata</name>
    <dbReference type="NCBI Taxonomy" id="104452"/>
    <lineage>
        <taxon>Eukaryota</taxon>
        <taxon>Metazoa</taxon>
        <taxon>Ecdysozoa</taxon>
        <taxon>Arthropoda</taxon>
        <taxon>Hexapoda</taxon>
        <taxon>Insecta</taxon>
        <taxon>Pterygota</taxon>
        <taxon>Neoptera</taxon>
        <taxon>Endopterygota</taxon>
        <taxon>Lepidoptera</taxon>
        <taxon>Glossata</taxon>
        <taxon>Ditrysia</taxon>
        <taxon>Geometroidea</taxon>
        <taxon>Geometridae</taxon>
        <taxon>Larentiinae</taxon>
        <taxon>Operophtera</taxon>
    </lineage>
</organism>
<keyword evidence="4" id="KW-1185">Reference proteome</keyword>
<dbReference type="Pfam" id="PF05694">
    <property type="entry name" value="SBP56"/>
    <property type="match status" value="1"/>
</dbReference>
<dbReference type="STRING" id="104452.A0A0L7K470"/>
<gene>
    <name evidence="3" type="ORF">OBRU01_26215</name>
</gene>
<sequence>LLSDILLSLDDKYLYFSCWLHGDVRQYDISDPAHPKLVSQVFLGGQVSNENLEVIEDKELKEPSEPVILKGKRLYGAPQMLQLSLDGKRLYGGWIVKLDVDTEHGGMKLDPDFLEHMGSSDAEICNFST</sequence>
<dbReference type="SUPFAM" id="SSF75011">
    <property type="entry name" value="3-carboxy-cis,cis-mucoante lactonizing enzyme"/>
    <property type="match status" value="1"/>
</dbReference>
<dbReference type="InterPro" id="IPR008826">
    <property type="entry name" value="Se-bd"/>
</dbReference>
<dbReference type="GO" id="GO:0008430">
    <property type="term" value="F:selenium binding"/>
    <property type="evidence" value="ECO:0007669"/>
    <property type="project" value="InterPro"/>
</dbReference>
<evidence type="ECO:0000313" key="3">
    <source>
        <dbReference type="EMBL" id="KOB52257.1"/>
    </source>
</evidence>
<feature type="non-terminal residue" evidence="3">
    <location>
        <position position="129"/>
    </location>
</feature>
<comment type="caution">
    <text evidence="3">The sequence shown here is derived from an EMBL/GenBank/DDBJ whole genome shotgun (WGS) entry which is preliminary data.</text>
</comment>
<name>A0A0L7K470_OPEBR</name>
<evidence type="ECO:0000313" key="4">
    <source>
        <dbReference type="Proteomes" id="UP000037510"/>
    </source>
</evidence>
<proteinExistence type="inferred from homology"/>
<keyword evidence="2" id="KW-0711">Selenium</keyword>
<dbReference type="Proteomes" id="UP000037510">
    <property type="component" value="Unassembled WGS sequence"/>
</dbReference>
<dbReference type="PANTHER" id="PTHR23300">
    <property type="entry name" value="METHANETHIOL OXIDASE"/>
    <property type="match status" value="1"/>
</dbReference>
<protein>
    <submittedName>
        <fullName evidence="3">Selenium-binding protein 1</fullName>
    </submittedName>
</protein>
<accession>A0A0L7K470</accession>
<feature type="non-terminal residue" evidence="3">
    <location>
        <position position="1"/>
    </location>
</feature>
<dbReference type="AlphaFoldDB" id="A0A0L7K470"/>
<reference evidence="3 4" key="1">
    <citation type="journal article" date="2015" name="Genome Biol. Evol.">
        <title>The genome of winter moth (Operophtera brumata) provides a genomic perspective on sexual dimorphism and phenology.</title>
        <authorList>
            <person name="Derks M.F."/>
            <person name="Smit S."/>
            <person name="Salis L."/>
            <person name="Schijlen E."/>
            <person name="Bossers A."/>
            <person name="Mateman C."/>
            <person name="Pijl A.S."/>
            <person name="de Ridder D."/>
            <person name="Groenen M.A."/>
            <person name="Visser M.E."/>
            <person name="Megens H.J."/>
        </authorList>
    </citation>
    <scope>NUCLEOTIDE SEQUENCE [LARGE SCALE GENOMIC DNA]</scope>
    <source>
        <strain evidence="3">WM2013NL</strain>
        <tissue evidence="3">Head and thorax</tissue>
    </source>
</reference>
<evidence type="ECO:0000256" key="2">
    <source>
        <dbReference type="ARBA" id="ARBA00023266"/>
    </source>
</evidence>
<dbReference type="PANTHER" id="PTHR23300:SF0">
    <property type="entry name" value="METHANETHIOL OXIDASE"/>
    <property type="match status" value="1"/>
</dbReference>
<comment type="similarity">
    <text evidence="1">Belongs to the selenium-binding protein family.</text>
</comment>
<dbReference type="EMBL" id="JTDY01012542">
    <property type="protein sequence ID" value="KOB52257.1"/>
    <property type="molecule type" value="Genomic_DNA"/>
</dbReference>
<evidence type="ECO:0000256" key="1">
    <source>
        <dbReference type="ARBA" id="ARBA00005606"/>
    </source>
</evidence>